<keyword evidence="15" id="KW-0812">Transmembrane</keyword>
<keyword evidence="12 15" id="KW-0472">Membrane</keyword>
<evidence type="ECO:0000256" key="10">
    <source>
        <dbReference type="ARBA" id="ARBA00023004"/>
    </source>
</evidence>
<accession>A0A1B6E6L3</accession>
<name>A0A1B6E6L3_9HEMI</name>
<comment type="cofactor">
    <cofactor evidence="1 13">
        <name>heme</name>
        <dbReference type="ChEBI" id="CHEBI:30413"/>
    </cofactor>
</comment>
<dbReference type="CDD" id="cd20628">
    <property type="entry name" value="CYP4"/>
    <property type="match status" value="1"/>
</dbReference>
<evidence type="ECO:0000256" key="15">
    <source>
        <dbReference type="SAM" id="Phobius"/>
    </source>
</evidence>
<dbReference type="EMBL" id="GEDC01003715">
    <property type="protein sequence ID" value="JAS33583.1"/>
    <property type="molecule type" value="Transcribed_RNA"/>
</dbReference>
<comment type="subcellular location">
    <subcellularLocation>
        <location evidence="3">Endoplasmic reticulum membrane</location>
        <topology evidence="3">Peripheral membrane protein</topology>
    </subcellularLocation>
    <subcellularLocation>
        <location evidence="2">Microsome membrane</location>
        <topology evidence="2">Peripheral membrane protein</topology>
    </subcellularLocation>
</comment>
<keyword evidence="8" id="KW-0492">Microsome</keyword>
<dbReference type="GO" id="GO:0005506">
    <property type="term" value="F:iron ion binding"/>
    <property type="evidence" value="ECO:0007669"/>
    <property type="project" value="InterPro"/>
</dbReference>
<dbReference type="PROSITE" id="PS00086">
    <property type="entry name" value="CYTOCHROME_P450"/>
    <property type="match status" value="1"/>
</dbReference>
<dbReference type="PANTHER" id="PTHR24291">
    <property type="entry name" value="CYTOCHROME P450 FAMILY 4"/>
    <property type="match status" value="1"/>
</dbReference>
<dbReference type="InterPro" id="IPR001128">
    <property type="entry name" value="Cyt_P450"/>
</dbReference>
<evidence type="ECO:0000256" key="9">
    <source>
        <dbReference type="ARBA" id="ARBA00023002"/>
    </source>
</evidence>
<feature type="binding site" description="axial binding residue" evidence="13">
    <location>
        <position position="456"/>
    </location>
    <ligand>
        <name>heme</name>
        <dbReference type="ChEBI" id="CHEBI:30413"/>
    </ligand>
    <ligandPart>
        <name>Fe</name>
        <dbReference type="ChEBI" id="CHEBI:18248"/>
    </ligandPart>
</feature>
<evidence type="ECO:0000313" key="16">
    <source>
        <dbReference type="EMBL" id="JAS15224.1"/>
    </source>
</evidence>
<dbReference type="InterPro" id="IPR002401">
    <property type="entry name" value="Cyt_P450_E_grp-I"/>
</dbReference>
<evidence type="ECO:0000256" key="6">
    <source>
        <dbReference type="ARBA" id="ARBA00022723"/>
    </source>
</evidence>
<evidence type="ECO:0000256" key="4">
    <source>
        <dbReference type="ARBA" id="ARBA00010617"/>
    </source>
</evidence>
<evidence type="ECO:0000256" key="7">
    <source>
        <dbReference type="ARBA" id="ARBA00022824"/>
    </source>
</evidence>
<keyword evidence="5 13" id="KW-0349">Heme</keyword>
<keyword evidence="9 14" id="KW-0560">Oxidoreductase</keyword>
<keyword evidence="15" id="KW-1133">Transmembrane helix</keyword>
<evidence type="ECO:0000256" key="12">
    <source>
        <dbReference type="ARBA" id="ARBA00023136"/>
    </source>
</evidence>
<keyword evidence="7" id="KW-0256">Endoplasmic reticulum</keyword>
<dbReference type="InterPro" id="IPR050196">
    <property type="entry name" value="Cytochrome_P450_Monoox"/>
</dbReference>
<dbReference type="PRINTS" id="PR00463">
    <property type="entry name" value="EP450I"/>
</dbReference>
<evidence type="ECO:0008006" key="18">
    <source>
        <dbReference type="Google" id="ProtNLM"/>
    </source>
</evidence>
<dbReference type="Gene3D" id="1.10.630.10">
    <property type="entry name" value="Cytochrome P450"/>
    <property type="match status" value="1"/>
</dbReference>
<evidence type="ECO:0000256" key="8">
    <source>
        <dbReference type="ARBA" id="ARBA00022848"/>
    </source>
</evidence>
<evidence type="ECO:0000256" key="5">
    <source>
        <dbReference type="ARBA" id="ARBA00022617"/>
    </source>
</evidence>
<gene>
    <name evidence="17" type="ORF">g.37594</name>
    <name evidence="16" type="ORF">g.37595</name>
</gene>
<dbReference type="PANTHER" id="PTHR24291:SF189">
    <property type="entry name" value="CYTOCHROME P450 4C3-RELATED"/>
    <property type="match status" value="1"/>
</dbReference>
<evidence type="ECO:0000256" key="13">
    <source>
        <dbReference type="PIRSR" id="PIRSR602401-1"/>
    </source>
</evidence>
<dbReference type="InterPro" id="IPR036396">
    <property type="entry name" value="Cyt_P450_sf"/>
</dbReference>
<feature type="transmembrane region" description="Helical" evidence="15">
    <location>
        <begin position="6"/>
        <end position="25"/>
    </location>
</feature>
<evidence type="ECO:0000256" key="3">
    <source>
        <dbReference type="ARBA" id="ARBA00004406"/>
    </source>
</evidence>
<evidence type="ECO:0000256" key="11">
    <source>
        <dbReference type="ARBA" id="ARBA00023033"/>
    </source>
</evidence>
<dbReference type="EMBL" id="GEDC01022074">
    <property type="protein sequence ID" value="JAS15224.1"/>
    <property type="molecule type" value="Transcribed_RNA"/>
</dbReference>
<evidence type="ECO:0000256" key="14">
    <source>
        <dbReference type="RuleBase" id="RU000461"/>
    </source>
</evidence>
<evidence type="ECO:0000256" key="2">
    <source>
        <dbReference type="ARBA" id="ARBA00004174"/>
    </source>
</evidence>
<sequence>MEFLTLTITIILCGISGLYLFKNWLKRKRFLEKLDRIPGPPALPVIGNTLSFLLKREELLTTSYNLHRDYGPIFRAWSLKFSICQICKADYVETLLSSTEELEKGIAYTFLHPWLGTGLLTGAGSKWFLHRKLLTPSFHFAILESFVETFNEKCKIFEDKLKKIPAGSEFNIYDPVSLCTLDIICEAVMGIDMKTQVEKQENNSNANYVNSVYSMTDIIISRLFSPWLYPDFIFYSISSIGKRFAKSLKILHDFSNQVVTDKRWSLKNSKSKPIVEEDTNLGVKKKQAFLNLLLEASDKIEMLTNEEVREEVDTFMFEGHDTTTVALCWAIFLLGNHPDIQEKVYEELNSIFMGVKRKITSNDLKEMKYLERVIKEVLRLYPSVPFFDRHLKKDIKLGEYLIPAGVDVRVAVYTLHRSPEYYENPEKFDPDNFLPEKIRNRHPFAYIPFSAGSRNCIGQKFAMMELKSVLSMIFYNFRVESSEKVDQLLPLSDLILRPKSNSLKVRLYPRTLS</sequence>
<comment type="similarity">
    <text evidence="4 14">Belongs to the cytochrome P450 family.</text>
</comment>
<dbReference type="GO" id="GO:0016705">
    <property type="term" value="F:oxidoreductase activity, acting on paired donors, with incorporation or reduction of molecular oxygen"/>
    <property type="evidence" value="ECO:0007669"/>
    <property type="project" value="InterPro"/>
</dbReference>
<protein>
    <recommendedName>
        <fullName evidence="18">Cytochrome P450</fullName>
    </recommendedName>
</protein>
<evidence type="ECO:0000313" key="17">
    <source>
        <dbReference type="EMBL" id="JAS33583.1"/>
    </source>
</evidence>
<dbReference type="InterPro" id="IPR017972">
    <property type="entry name" value="Cyt_P450_CS"/>
</dbReference>
<dbReference type="SUPFAM" id="SSF48264">
    <property type="entry name" value="Cytochrome P450"/>
    <property type="match status" value="1"/>
</dbReference>
<keyword evidence="10 13" id="KW-0408">Iron</keyword>
<reference evidence="17" key="1">
    <citation type="submission" date="2015-12" db="EMBL/GenBank/DDBJ databases">
        <title>De novo transcriptome assembly of four potential Pierce s Disease insect vectors from Arizona vineyards.</title>
        <authorList>
            <person name="Tassone E.E."/>
        </authorList>
    </citation>
    <scope>NUCLEOTIDE SEQUENCE</scope>
</reference>
<dbReference type="AlphaFoldDB" id="A0A1B6E6L3"/>
<organism evidence="17">
    <name type="scientific">Clastoptera arizonana</name>
    <name type="common">Arizona spittle bug</name>
    <dbReference type="NCBI Taxonomy" id="38151"/>
    <lineage>
        <taxon>Eukaryota</taxon>
        <taxon>Metazoa</taxon>
        <taxon>Ecdysozoa</taxon>
        <taxon>Arthropoda</taxon>
        <taxon>Hexapoda</taxon>
        <taxon>Insecta</taxon>
        <taxon>Pterygota</taxon>
        <taxon>Neoptera</taxon>
        <taxon>Paraneoptera</taxon>
        <taxon>Hemiptera</taxon>
        <taxon>Auchenorrhyncha</taxon>
        <taxon>Cercopoidea</taxon>
        <taxon>Clastopteridae</taxon>
        <taxon>Clastoptera</taxon>
    </lineage>
</organism>
<dbReference type="Pfam" id="PF00067">
    <property type="entry name" value="p450"/>
    <property type="match status" value="1"/>
</dbReference>
<evidence type="ECO:0000256" key="1">
    <source>
        <dbReference type="ARBA" id="ARBA00001971"/>
    </source>
</evidence>
<keyword evidence="11 14" id="KW-0503">Monooxygenase</keyword>
<proteinExistence type="inferred from homology"/>
<dbReference type="GO" id="GO:0005789">
    <property type="term" value="C:endoplasmic reticulum membrane"/>
    <property type="evidence" value="ECO:0007669"/>
    <property type="project" value="UniProtKB-SubCell"/>
</dbReference>
<keyword evidence="6 13" id="KW-0479">Metal-binding</keyword>
<dbReference type="GO" id="GO:0020037">
    <property type="term" value="F:heme binding"/>
    <property type="evidence" value="ECO:0007669"/>
    <property type="project" value="InterPro"/>
</dbReference>
<dbReference type="PRINTS" id="PR00385">
    <property type="entry name" value="P450"/>
</dbReference>
<dbReference type="GO" id="GO:0004497">
    <property type="term" value="F:monooxygenase activity"/>
    <property type="evidence" value="ECO:0007669"/>
    <property type="project" value="UniProtKB-KW"/>
</dbReference>